<dbReference type="AlphaFoldDB" id="A0A2S7YDE9"/>
<evidence type="ECO:0000313" key="2">
    <source>
        <dbReference type="EMBL" id="PQK14211.1"/>
    </source>
</evidence>
<evidence type="ECO:0000256" key="1">
    <source>
        <dbReference type="SAM" id="MobiDB-lite"/>
    </source>
</evidence>
<gene>
    <name evidence="2" type="ORF">BB8028_0004g11410</name>
</gene>
<proteinExistence type="predicted"/>
<feature type="region of interest" description="Disordered" evidence="1">
    <location>
        <begin position="305"/>
        <end position="349"/>
    </location>
</feature>
<dbReference type="EMBL" id="JRHA01000004">
    <property type="protein sequence ID" value="PQK14211.1"/>
    <property type="molecule type" value="Genomic_DNA"/>
</dbReference>
<dbReference type="Proteomes" id="UP000237441">
    <property type="component" value="Unassembled WGS sequence"/>
</dbReference>
<evidence type="ECO:0000313" key="3">
    <source>
        <dbReference type="Proteomes" id="UP000237441"/>
    </source>
</evidence>
<feature type="compositionally biased region" description="Basic residues" evidence="1">
    <location>
        <begin position="325"/>
        <end position="341"/>
    </location>
</feature>
<protein>
    <submittedName>
        <fullName evidence="2">Uncharacterized protein</fullName>
    </submittedName>
</protein>
<sequence>MLTTMSATELIPDECLSKLTGFDNWHTWHIKARMALQRMGLRYLLKDDGPEDWDAPDAVSRHESDQATGVRLLVDGLSEDMLARAYASGWKPERATVSSTLQTLEAIVDEAERHRREDAETTAAARRHLVGLARADLASGAQTVKEYILAAKHCHDGLLERYGGDGDGAGPVEEILEQLFVTALVEGIATSKPAWYAEWIEKLEQGTLARAGTRAGVTEWLLAKDRDDSKLAAQPPPRSRVAVVTPAAQGSQAASSSEMVHKAQEACSYCAEHHRKAFPHKERDCWFLKPHTAPRRWRDRHHAEVEARKEDHDEVEATNEERRGQGKRKRPGRCSRHRPVTRHFDNPSRNMIQLRGHGSWKEWHKFVLVQLDTMGLRHLLNADLRPMSGAEHYQYAWEQNRAVQLLVQNMSEQVLQRLWNSGWEITGATLKNTLALLADLLAEPERHPQQSYEAHRDIVDMTRIDLAPTSNGLDQYLKDAQQCHLRLLARYGGENGSVEELLEHLFTSSVMEGLKAARPTDYTQWMLELDRATQSKFVTQLVSLVKYPFPDIPGRQGDFAALAEAPRRLRDQERSKWQRRRARRAAKRSRAAWQLSPCVPDHKRYRGGDYPDRYRPRYDDTMEEIKGHYGSYMVDEIL</sequence>
<organism evidence="2 3">
    <name type="scientific">Beauveria bassiana</name>
    <name type="common">White muscardine disease fungus</name>
    <name type="synonym">Tritirachium shiotae</name>
    <dbReference type="NCBI Taxonomy" id="176275"/>
    <lineage>
        <taxon>Eukaryota</taxon>
        <taxon>Fungi</taxon>
        <taxon>Dikarya</taxon>
        <taxon>Ascomycota</taxon>
        <taxon>Pezizomycotina</taxon>
        <taxon>Sordariomycetes</taxon>
        <taxon>Hypocreomycetidae</taxon>
        <taxon>Hypocreales</taxon>
        <taxon>Cordycipitaceae</taxon>
        <taxon>Beauveria</taxon>
    </lineage>
</organism>
<comment type="caution">
    <text evidence="2">The sequence shown here is derived from an EMBL/GenBank/DDBJ whole genome shotgun (WGS) entry which is preliminary data.</text>
</comment>
<dbReference type="OrthoDB" id="4870246at2759"/>
<name>A0A2S7YDE9_BEABA</name>
<accession>A0A2S7YDE9</accession>
<reference evidence="2 3" key="1">
    <citation type="submission" date="2016-07" db="EMBL/GenBank/DDBJ databases">
        <title>Comparative genomics of the entomopathogenic fungus Beauveria bassiana.</title>
        <authorList>
            <person name="Valero Jimenez C.A."/>
            <person name="Zwaan B.J."/>
            <person name="Van Kan J.A."/>
            <person name="Takken W."/>
            <person name="Debets A.J."/>
            <person name="Schoustra S.E."/>
            <person name="Koenraadt C.J."/>
        </authorList>
    </citation>
    <scope>NUCLEOTIDE SEQUENCE [LARGE SCALE GENOMIC DNA]</scope>
    <source>
        <strain evidence="2 3">ARSEF 8028</strain>
    </source>
</reference>